<evidence type="ECO:0000313" key="10">
    <source>
        <dbReference type="Proteomes" id="UP000886785"/>
    </source>
</evidence>
<dbReference type="PANTHER" id="PTHR43833:SF5">
    <property type="entry name" value="TRK SYSTEM POTASSIUM UPTAKE PROTEIN TRKA"/>
    <property type="match status" value="1"/>
</dbReference>
<dbReference type="PANTHER" id="PTHR43833">
    <property type="entry name" value="POTASSIUM CHANNEL PROTEIN 2-RELATED-RELATED"/>
    <property type="match status" value="1"/>
</dbReference>
<dbReference type="Gene3D" id="3.40.50.720">
    <property type="entry name" value="NAD(P)-binding Rossmann-like Domain"/>
    <property type="match status" value="1"/>
</dbReference>
<evidence type="ECO:0000256" key="3">
    <source>
        <dbReference type="ARBA" id="ARBA00022538"/>
    </source>
</evidence>
<keyword evidence="2" id="KW-0813">Transport</keyword>
<dbReference type="EMBL" id="DVHF01000026">
    <property type="protein sequence ID" value="HIR56429.1"/>
    <property type="molecule type" value="Genomic_DNA"/>
</dbReference>
<dbReference type="Gene3D" id="3.30.70.1450">
    <property type="entry name" value="Regulator of K+ conductance, C-terminal domain"/>
    <property type="match status" value="1"/>
</dbReference>
<dbReference type="PROSITE" id="PS51202">
    <property type="entry name" value="RCK_C"/>
    <property type="match status" value="1"/>
</dbReference>
<evidence type="ECO:0000256" key="1">
    <source>
        <dbReference type="ARBA" id="ARBA00017378"/>
    </source>
</evidence>
<dbReference type="AlphaFoldDB" id="A0A9D1DP22"/>
<evidence type="ECO:0000259" key="7">
    <source>
        <dbReference type="PROSITE" id="PS51201"/>
    </source>
</evidence>
<keyword evidence="6" id="KW-0406">Ion transport</keyword>
<dbReference type="SUPFAM" id="SSF116726">
    <property type="entry name" value="TrkA C-terminal domain-like"/>
    <property type="match status" value="1"/>
</dbReference>
<dbReference type="InterPro" id="IPR003148">
    <property type="entry name" value="RCK_N"/>
</dbReference>
<dbReference type="GO" id="GO:0015079">
    <property type="term" value="F:potassium ion transmembrane transporter activity"/>
    <property type="evidence" value="ECO:0007669"/>
    <property type="project" value="InterPro"/>
</dbReference>
<protein>
    <recommendedName>
        <fullName evidence="1">Trk system potassium uptake protein TrkA</fullName>
    </recommendedName>
</protein>
<dbReference type="Proteomes" id="UP000886785">
    <property type="component" value="Unassembled WGS sequence"/>
</dbReference>
<name>A0A9D1DP22_9FIRM</name>
<accession>A0A9D1DP22</accession>
<proteinExistence type="predicted"/>
<evidence type="ECO:0000256" key="6">
    <source>
        <dbReference type="ARBA" id="ARBA00023065"/>
    </source>
</evidence>
<keyword evidence="5" id="KW-0520">NAD</keyword>
<dbReference type="SUPFAM" id="SSF51735">
    <property type="entry name" value="NAD(P)-binding Rossmann-fold domains"/>
    <property type="match status" value="1"/>
</dbReference>
<dbReference type="InterPro" id="IPR036721">
    <property type="entry name" value="RCK_C_sf"/>
</dbReference>
<feature type="domain" description="RCK C-terminal" evidence="8">
    <location>
        <begin position="137"/>
        <end position="218"/>
    </location>
</feature>
<organism evidence="9 10">
    <name type="scientific">Candidatus Gallacutalibacter pullicola</name>
    <dbReference type="NCBI Taxonomy" id="2840830"/>
    <lineage>
        <taxon>Bacteria</taxon>
        <taxon>Bacillati</taxon>
        <taxon>Bacillota</taxon>
        <taxon>Clostridia</taxon>
        <taxon>Eubacteriales</taxon>
        <taxon>Candidatus Gallacutalibacter</taxon>
    </lineage>
</organism>
<keyword evidence="4" id="KW-0630">Potassium</keyword>
<gene>
    <name evidence="9" type="ORF">IAA54_02080</name>
</gene>
<dbReference type="GO" id="GO:0005886">
    <property type="term" value="C:plasma membrane"/>
    <property type="evidence" value="ECO:0007669"/>
    <property type="project" value="InterPro"/>
</dbReference>
<evidence type="ECO:0000256" key="5">
    <source>
        <dbReference type="ARBA" id="ARBA00023027"/>
    </source>
</evidence>
<comment type="caution">
    <text evidence="9">The sequence shown here is derived from an EMBL/GenBank/DDBJ whole genome shotgun (WGS) entry which is preliminary data.</text>
</comment>
<dbReference type="PROSITE" id="PS51201">
    <property type="entry name" value="RCK_N"/>
    <property type="match status" value="1"/>
</dbReference>
<evidence type="ECO:0000256" key="2">
    <source>
        <dbReference type="ARBA" id="ARBA00022448"/>
    </source>
</evidence>
<keyword evidence="3" id="KW-0633">Potassium transport</keyword>
<dbReference type="Pfam" id="PF02254">
    <property type="entry name" value="TrkA_N"/>
    <property type="match status" value="1"/>
</dbReference>
<evidence type="ECO:0000259" key="8">
    <source>
        <dbReference type="PROSITE" id="PS51202"/>
    </source>
</evidence>
<dbReference type="InterPro" id="IPR050721">
    <property type="entry name" value="Trk_Ktr_HKT_K-transport"/>
</dbReference>
<evidence type="ECO:0000313" key="9">
    <source>
        <dbReference type="EMBL" id="HIR56429.1"/>
    </source>
</evidence>
<sequence>MKIIIMGGGKLGFHLATNMLDRKYDVRLIERDRIKCKRLANNLDVEIIHGDGTELEVLENADTMNADCFIAVTGTDQDNLVACQLAKREFHVKKVIARANNPRNMKALRTLGADIAVSSTEIITRLIEQEVDVAEMHLLATLNKGRAGICAITLPEDTALDGKMLKDLVLPQGSLIISVVRGEKMVIPNGFTVIHAGDEIVAVCEGQSQKQLMRALGA</sequence>
<reference evidence="9" key="1">
    <citation type="submission" date="2020-10" db="EMBL/GenBank/DDBJ databases">
        <authorList>
            <person name="Gilroy R."/>
        </authorList>
    </citation>
    <scope>NUCLEOTIDE SEQUENCE</scope>
    <source>
        <strain evidence="9">ChiSjej1B19-7085</strain>
    </source>
</reference>
<dbReference type="InterPro" id="IPR006037">
    <property type="entry name" value="RCK_C"/>
</dbReference>
<dbReference type="InterPro" id="IPR006036">
    <property type="entry name" value="K_uptake_TrkA"/>
</dbReference>
<evidence type="ECO:0000256" key="4">
    <source>
        <dbReference type="ARBA" id="ARBA00022958"/>
    </source>
</evidence>
<dbReference type="InterPro" id="IPR036291">
    <property type="entry name" value="NAD(P)-bd_dom_sf"/>
</dbReference>
<feature type="domain" description="RCK N-terminal" evidence="7">
    <location>
        <begin position="1"/>
        <end position="117"/>
    </location>
</feature>
<reference evidence="9" key="2">
    <citation type="journal article" date="2021" name="PeerJ">
        <title>Extensive microbial diversity within the chicken gut microbiome revealed by metagenomics and culture.</title>
        <authorList>
            <person name="Gilroy R."/>
            <person name="Ravi A."/>
            <person name="Getino M."/>
            <person name="Pursley I."/>
            <person name="Horton D.L."/>
            <person name="Alikhan N.F."/>
            <person name="Baker D."/>
            <person name="Gharbi K."/>
            <person name="Hall N."/>
            <person name="Watson M."/>
            <person name="Adriaenssens E.M."/>
            <person name="Foster-Nyarko E."/>
            <person name="Jarju S."/>
            <person name="Secka A."/>
            <person name="Antonio M."/>
            <person name="Oren A."/>
            <person name="Chaudhuri R.R."/>
            <person name="La Ragione R."/>
            <person name="Hildebrand F."/>
            <person name="Pallen M.J."/>
        </authorList>
    </citation>
    <scope>NUCLEOTIDE SEQUENCE</scope>
    <source>
        <strain evidence="9">ChiSjej1B19-7085</strain>
    </source>
</reference>
<dbReference type="PRINTS" id="PR00335">
    <property type="entry name" value="KUPTAKETRKA"/>
</dbReference>
<dbReference type="Pfam" id="PF02080">
    <property type="entry name" value="TrkA_C"/>
    <property type="match status" value="1"/>
</dbReference>